<evidence type="ECO:0000259" key="13">
    <source>
        <dbReference type="PROSITE" id="PS50109"/>
    </source>
</evidence>
<dbReference type="HOGENOM" id="CLU_020473_6_1_9"/>
<dbReference type="InterPro" id="IPR005467">
    <property type="entry name" value="His_kinase_dom"/>
</dbReference>
<dbReference type="InterPro" id="IPR036890">
    <property type="entry name" value="HATPase_C_sf"/>
</dbReference>
<dbReference type="PANTHER" id="PTHR34220:SF7">
    <property type="entry name" value="SENSOR HISTIDINE KINASE YPDA"/>
    <property type="match status" value="1"/>
</dbReference>
<dbReference type="RefSeq" id="WP_014650448.1">
    <property type="nucleotide sequence ID" value="NC_017672.3"/>
</dbReference>
<dbReference type="EMBL" id="CP003422">
    <property type="protein sequence ID" value="AFH61497.1"/>
    <property type="molecule type" value="Genomic_DNA"/>
</dbReference>
<dbReference type="InterPro" id="IPR003660">
    <property type="entry name" value="HAMP_dom"/>
</dbReference>
<keyword evidence="7" id="KW-0547">Nucleotide-binding</keyword>
<dbReference type="GO" id="GO:0005886">
    <property type="term" value="C:plasma membrane"/>
    <property type="evidence" value="ECO:0007669"/>
    <property type="project" value="UniProtKB-SubCell"/>
</dbReference>
<dbReference type="SMART" id="SM00387">
    <property type="entry name" value="HATPase_c"/>
    <property type="match status" value="1"/>
</dbReference>
<evidence type="ECO:0000256" key="11">
    <source>
        <dbReference type="ARBA" id="ARBA00023136"/>
    </source>
</evidence>
<comment type="subcellular location">
    <subcellularLocation>
        <location evidence="2">Cell membrane</location>
        <topology evidence="2">Multi-pass membrane protein</topology>
    </subcellularLocation>
</comment>
<dbReference type="PROSITE" id="PS50885">
    <property type="entry name" value="HAMP"/>
    <property type="match status" value="1"/>
</dbReference>
<dbReference type="InterPro" id="IPR010559">
    <property type="entry name" value="Sig_transdc_His_kin_internal"/>
</dbReference>
<keyword evidence="9" id="KW-0067">ATP-binding</keyword>
<dbReference type="SMART" id="SM00304">
    <property type="entry name" value="HAMP"/>
    <property type="match status" value="1"/>
</dbReference>
<evidence type="ECO:0000256" key="6">
    <source>
        <dbReference type="ARBA" id="ARBA00022679"/>
    </source>
</evidence>
<evidence type="ECO:0000256" key="5">
    <source>
        <dbReference type="ARBA" id="ARBA00022553"/>
    </source>
</evidence>
<dbReference type="Pfam" id="PF06580">
    <property type="entry name" value="His_kinase"/>
    <property type="match status" value="1"/>
</dbReference>
<dbReference type="KEGG" id="pmw:B2K_12325"/>
<evidence type="ECO:0000256" key="1">
    <source>
        <dbReference type="ARBA" id="ARBA00000085"/>
    </source>
</evidence>
<dbReference type="OrthoDB" id="9776552at2"/>
<evidence type="ECO:0000256" key="3">
    <source>
        <dbReference type="ARBA" id="ARBA00012438"/>
    </source>
</evidence>
<evidence type="ECO:0000256" key="9">
    <source>
        <dbReference type="ARBA" id="ARBA00022840"/>
    </source>
</evidence>
<reference evidence="15 16" key="1">
    <citation type="submission" date="2013-06" db="EMBL/GenBank/DDBJ databases">
        <title>Complete genome sequence of Paenibacillus mucilaginosus K02.</title>
        <authorList>
            <person name="Xiao B."/>
            <person name="Sun L."/>
            <person name="Xiao L."/>
            <person name="Lian B."/>
        </authorList>
    </citation>
    <scope>NUCLEOTIDE SEQUENCE [LARGE SCALE GENOMIC DNA]</scope>
    <source>
        <strain evidence="15 16">K02</strain>
    </source>
</reference>
<dbReference type="GO" id="GO:0005524">
    <property type="term" value="F:ATP binding"/>
    <property type="evidence" value="ECO:0007669"/>
    <property type="project" value="UniProtKB-KW"/>
</dbReference>
<evidence type="ECO:0000256" key="10">
    <source>
        <dbReference type="ARBA" id="ARBA00023012"/>
    </source>
</evidence>
<dbReference type="GO" id="GO:0000155">
    <property type="term" value="F:phosphorelay sensor kinase activity"/>
    <property type="evidence" value="ECO:0007669"/>
    <property type="project" value="InterPro"/>
</dbReference>
<evidence type="ECO:0000313" key="15">
    <source>
        <dbReference type="EMBL" id="AFH61497.1"/>
    </source>
</evidence>
<accession>I0BGK0</accession>
<evidence type="ECO:0000256" key="2">
    <source>
        <dbReference type="ARBA" id="ARBA00004651"/>
    </source>
</evidence>
<dbReference type="InterPro" id="IPR050640">
    <property type="entry name" value="Bact_2-comp_sensor_kinase"/>
</dbReference>
<keyword evidence="10" id="KW-0902">Two-component regulatory system</keyword>
<sequence>MFYSLKNRLIAFFVLLLVLSFGTVSYLLFHESRSIIRSYIESSALEKMDEYGSFISMATTHMYDLSSLVFNSDITRSWDNALSDPALPQGEKMLANIAFSQFLTRTTNSYSGISSVSVYRGDGTRIGAGNQVASDLSFLREAWYDDFVRRGNHWVPAHTDPVEAGQSRPYPVVSLLLPIGAFEPTASRPLMKINVSADFLLEPLNRIHLGESGTIFLLDQEGRPMLPQQQDVDLSEAMAKAEEIRAGAQPQGVVYTKNGEGTTDILVYKKLKPNNWLLVGVVSEGDLYAKLMELRDSILLITSLLLLCAILAASWLSYGITKPLSRLASAMRLVQKGDFELAESRIPPERYVRNEVGYVTSSFRAMVTQLRQHIRTEFEQKLLRQQAEYKALLLQINPHFLFNTLELLSSLTMQGRQRDAVRVIESLGKMLRFSLKISDDVIPLEEELRVLRHYLSILQIRFGERLHLTLEEEGETAGRLPIVKFLLQPLVENAVAYAFSVRPEAKVTVRIRCADGRLQLTVADNGPGMPPELVQRLHAETAAAQLQTILSSTGPGQIGLRNVLSRCRLYYGPLFTFAIDTREDEGTSIELHLPAGGNPHDV</sequence>
<dbReference type="Pfam" id="PF00672">
    <property type="entry name" value="HAMP"/>
    <property type="match status" value="1"/>
</dbReference>
<protein>
    <recommendedName>
        <fullName evidence="3">histidine kinase</fullName>
        <ecNumber evidence="3">2.7.13.3</ecNumber>
    </recommendedName>
</protein>
<dbReference type="PANTHER" id="PTHR34220">
    <property type="entry name" value="SENSOR HISTIDINE KINASE YPDA"/>
    <property type="match status" value="1"/>
</dbReference>
<dbReference type="Gene3D" id="1.10.8.500">
    <property type="entry name" value="HAMP domain in histidine kinase"/>
    <property type="match status" value="1"/>
</dbReference>
<dbReference type="CDD" id="cd18774">
    <property type="entry name" value="PDC2_HK_sensor"/>
    <property type="match status" value="1"/>
</dbReference>
<evidence type="ECO:0000313" key="16">
    <source>
        <dbReference type="Proteomes" id="UP000007392"/>
    </source>
</evidence>
<keyword evidence="6" id="KW-0808">Transferase</keyword>
<keyword evidence="5" id="KW-0597">Phosphoprotein</keyword>
<feature type="transmembrane region" description="Helical" evidence="12">
    <location>
        <begin position="12"/>
        <end position="29"/>
    </location>
</feature>
<evidence type="ECO:0000256" key="7">
    <source>
        <dbReference type="ARBA" id="ARBA00022741"/>
    </source>
</evidence>
<dbReference type="Gene3D" id="3.30.450.20">
    <property type="entry name" value="PAS domain"/>
    <property type="match status" value="1"/>
</dbReference>
<evidence type="ECO:0000259" key="14">
    <source>
        <dbReference type="PROSITE" id="PS50885"/>
    </source>
</evidence>
<dbReference type="PATRIC" id="fig|997761.3.peg.2401"/>
<feature type="domain" description="HAMP" evidence="14">
    <location>
        <begin position="318"/>
        <end position="375"/>
    </location>
</feature>
<organism evidence="15 16">
    <name type="scientific">Paenibacillus mucilaginosus K02</name>
    <dbReference type="NCBI Taxonomy" id="997761"/>
    <lineage>
        <taxon>Bacteria</taxon>
        <taxon>Bacillati</taxon>
        <taxon>Bacillota</taxon>
        <taxon>Bacilli</taxon>
        <taxon>Bacillales</taxon>
        <taxon>Paenibacillaceae</taxon>
        <taxon>Paenibacillus</taxon>
    </lineage>
</organism>
<evidence type="ECO:0000256" key="4">
    <source>
        <dbReference type="ARBA" id="ARBA00022475"/>
    </source>
</evidence>
<dbReference type="AlphaFoldDB" id="I0BGK0"/>
<dbReference type="PROSITE" id="PS50109">
    <property type="entry name" value="HIS_KIN"/>
    <property type="match status" value="1"/>
</dbReference>
<dbReference type="Pfam" id="PF02518">
    <property type="entry name" value="HATPase_c"/>
    <property type="match status" value="1"/>
</dbReference>
<dbReference type="InterPro" id="IPR003594">
    <property type="entry name" value="HATPase_dom"/>
</dbReference>
<proteinExistence type="predicted"/>
<feature type="domain" description="Histidine kinase" evidence="13">
    <location>
        <begin position="486"/>
        <end position="597"/>
    </location>
</feature>
<keyword evidence="11 12" id="KW-0472">Membrane</keyword>
<dbReference type="Gene3D" id="3.30.565.10">
    <property type="entry name" value="Histidine kinase-like ATPase, C-terminal domain"/>
    <property type="match status" value="1"/>
</dbReference>
<dbReference type="Proteomes" id="UP000007392">
    <property type="component" value="Chromosome"/>
</dbReference>
<comment type="catalytic activity">
    <reaction evidence="1">
        <text>ATP + protein L-histidine = ADP + protein N-phospho-L-histidine.</text>
        <dbReference type="EC" id="2.7.13.3"/>
    </reaction>
</comment>
<name>I0BGK0_9BACL</name>
<keyword evidence="8 15" id="KW-0418">Kinase</keyword>
<dbReference type="CDD" id="cd06225">
    <property type="entry name" value="HAMP"/>
    <property type="match status" value="1"/>
</dbReference>
<gene>
    <name evidence="15" type="ORF">B2K_12325</name>
</gene>
<keyword evidence="4" id="KW-1003">Cell membrane</keyword>
<keyword evidence="12" id="KW-0812">Transmembrane</keyword>
<feature type="transmembrane region" description="Helical" evidence="12">
    <location>
        <begin position="298"/>
        <end position="318"/>
    </location>
</feature>
<dbReference type="EC" id="2.7.13.3" evidence="3"/>
<dbReference type="SUPFAM" id="SSF55874">
    <property type="entry name" value="ATPase domain of HSP90 chaperone/DNA topoisomerase II/histidine kinase"/>
    <property type="match status" value="1"/>
</dbReference>
<evidence type="ECO:0000256" key="12">
    <source>
        <dbReference type="SAM" id="Phobius"/>
    </source>
</evidence>
<evidence type="ECO:0000256" key="8">
    <source>
        <dbReference type="ARBA" id="ARBA00022777"/>
    </source>
</evidence>
<keyword evidence="12" id="KW-1133">Transmembrane helix</keyword>